<dbReference type="Proteomes" id="UP001149074">
    <property type="component" value="Unassembled WGS sequence"/>
</dbReference>
<accession>A0A9W9EWY6</accession>
<sequence length="124" mass="14164">MTNSKDQTANFTFVVDFDNHDNSEILRAVLPRTKEDYRRALCIYDKPLIASVRFLSLHPKAVDPPDIQTFKAFMEFAARGMKGRITAKPTVPTVDGFRGNFEAGMAFYRGHKFLKETSTMIREV</sequence>
<dbReference type="EMBL" id="JAPQKI010000009">
    <property type="protein sequence ID" value="KAJ5089479.1"/>
    <property type="molecule type" value="Genomic_DNA"/>
</dbReference>
<dbReference type="OrthoDB" id="4357582at2759"/>
<protein>
    <submittedName>
        <fullName evidence="1">Uncharacterized protein</fullName>
    </submittedName>
</protein>
<evidence type="ECO:0000313" key="2">
    <source>
        <dbReference type="Proteomes" id="UP001149074"/>
    </source>
</evidence>
<reference evidence="1" key="1">
    <citation type="submission" date="2022-11" db="EMBL/GenBank/DDBJ databases">
        <authorList>
            <person name="Petersen C."/>
        </authorList>
    </citation>
    <scope>NUCLEOTIDE SEQUENCE</scope>
    <source>
        <strain evidence="1">IBT 30761</strain>
    </source>
</reference>
<dbReference type="AlphaFoldDB" id="A0A9W9EWY6"/>
<reference evidence="1" key="2">
    <citation type="journal article" date="2023" name="IMA Fungus">
        <title>Comparative genomic study of the Penicillium genus elucidates a diverse pangenome and 15 lateral gene transfer events.</title>
        <authorList>
            <person name="Petersen C."/>
            <person name="Sorensen T."/>
            <person name="Nielsen M.R."/>
            <person name="Sondergaard T.E."/>
            <person name="Sorensen J.L."/>
            <person name="Fitzpatrick D.A."/>
            <person name="Frisvad J.C."/>
            <person name="Nielsen K.L."/>
        </authorList>
    </citation>
    <scope>NUCLEOTIDE SEQUENCE</scope>
    <source>
        <strain evidence="1">IBT 30761</strain>
    </source>
</reference>
<keyword evidence="2" id="KW-1185">Reference proteome</keyword>
<proteinExistence type="predicted"/>
<evidence type="ECO:0000313" key="1">
    <source>
        <dbReference type="EMBL" id="KAJ5089479.1"/>
    </source>
</evidence>
<dbReference type="GeneID" id="81359634"/>
<name>A0A9W9EWY6_9EURO</name>
<organism evidence="1 2">
    <name type="scientific">Penicillium argentinense</name>
    <dbReference type="NCBI Taxonomy" id="1131581"/>
    <lineage>
        <taxon>Eukaryota</taxon>
        <taxon>Fungi</taxon>
        <taxon>Dikarya</taxon>
        <taxon>Ascomycota</taxon>
        <taxon>Pezizomycotina</taxon>
        <taxon>Eurotiomycetes</taxon>
        <taxon>Eurotiomycetidae</taxon>
        <taxon>Eurotiales</taxon>
        <taxon>Aspergillaceae</taxon>
        <taxon>Penicillium</taxon>
    </lineage>
</organism>
<gene>
    <name evidence="1" type="ORF">N7532_008163</name>
</gene>
<dbReference type="RefSeq" id="XP_056471461.1">
    <property type="nucleotide sequence ID" value="XM_056620655.1"/>
</dbReference>
<comment type="caution">
    <text evidence="1">The sequence shown here is derived from an EMBL/GenBank/DDBJ whole genome shotgun (WGS) entry which is preliminary data.</text>
</comment>